<dbReference type="RefSeq" id="WP_106592854.1">
    <property type="nucleotide sequence ID" value="NZ_PYGI01000022.1"/>
</dbReference>
<evidence type="ECO:0000259" key="2">
    <source>
        <dbReference type="PROSITE" id="PS50883"/>
    </source>
</evidence>
<dbReference type="PANTHER" id="PTHR33121:SF23">
    <property type="entry name" value="CYCLIC DI-GMP PHOSPHODIESTERASE PDEB"/>
    <property type="match status" value="1"/>
</dbReference>
<feature type="domain" description="GGDEF" evidence="3">
    <location>
        <begin position="313"/>
        <end position="448"/>
    </location>
</feature>
<dbReference type="Gene3D" id="3.20.20.450">
    <property type="entry name" value="EAL domain"/>
    <property type="match status" value="1"/>
</dbReference>
<dbReference type="InterPro" id="IPR000014">
    <property type="entry name" value="PAS"/>
</dbReference>
<evidence type="ECO:0000259" key="1">
    <source>
        <dbReference type="PROSITE" id="PS50112"/>
    </source>
</evidence>
<keyword evidence="5" id="KW-1185">Reference proteome</keyword>
<dbReference type="InterPro" id="IPR035919">
    <property type="entry name" value="EAL_sf"/>
</dbReference>
<dbReference type="Gene3D" id="3.30.70.270">
    <property type="match status" value="1"/>
</dbReference>
<dbReference type="AlphaFoldDB" id="A0A2P8EQT2"/>
<accession>A0A2P8EQT2</accession>
<dbReference type="OrthoDB" id="7052318at2"/>
<dbReference type="InterPro" id="IPR000160">
    <property type="entry name" value="GGDEF_dom"/>
</dbReference>
<dbReference type="InterPro" id="IPR050706">
    <property type="entry name" value="Cyclic-di-GMP_PDE-like"/>
</dbReference>
<dbReference type="InterPro" id="IPR013767">
    <property type="entry name" value="PAS_fold"/>
</dbReference>
<organism evidence="4 5">
    <name type="scientific">Marinobacterium halophilum</name>
    <dbReference type="NCBI Taxonomy" id="267374"/>
    <lineage>
        <taxon>Bacteria</taxon>
        <taxon>Pseudomonadati</taxon>
        <taxon>Pseudomonadota</taxon>
        <taxon>Gammaproteobacteria</taxon>
        <taxon>Oceanospirillales</taxon>
        <taxon>Oceanospirillaceae</taxon>
        <taxon>Marinobacterium</taxon>
    </lineage>
</organism>
<evidence type="ECO:0000313" key="5">
    <source>
        <dbReference type="Proteomes" id="UP000242133"/>
    </source>
</evidence>
<dbReference type="Pfam" id="PF00990">
    <property type="entry name" value="GGDEF"/>
    <property type="match status" value="1"/>
</dbReference>
<dbReference type="SMART" id="SM00267">
    <property type="entry name" value="GGDEF"/>
    <property type="match status" value="1"/>
</dbReference>
<dbReference type="InterPro" id="IPR043128">
    <property type="entry name" value="Rev_trsase/Diguanyl_cyclase"/>
</dbReference>
<dbReference type="SMART" id="SM00052">
    <property type="entry name" value="EAL"/>
    <property type="match status" value="1"/>
</dbReference>
<proteinExistence type="predicted"/>
<dbReference type="NCBIfam" id="TIGR00254">
    <property type="entry name" value="GGDEF"/>
    <property type="match status" value="1"/>
</dbReference>
<dbReference type="Gene3D" id="3.30.450.20">
    <property type="entry name" value="PAS domain"/>
    <property type="match status" value="1"/>
</dbReference>
<dbReference type="SUPFAM" id="SSF55785">
    <property type="entry name" value="PYP-like sensor domain (PAS domain)"/>
    <property type="match status" value="1"/>
</dbReference>
<dbReference type="EMBL" id="PYGI01000022">
    <property type="protein sequence ID" value="PSL11805.1"/>
    <property type="molecule type" value="Genomic_DNA"/>
</dbReference>
<dbReference type="NCBIfam" id="TIGR00229">
    <property type="entry name" value="sensory_box"/>
    <property type="match status" value="1"/>
</dbReference>
<dbReference type="InterPro" id="IPR035965">
    <property type="entry name" value="PAS-like_dom_sf"/>
</dbReference>
<protein>
    <submittedName>
        <fullName evidence="4">PAS domain S-box-containing protein/diguanylate cyclase (GGDEF)-like protein</fullName>
    </submittedName>
</protein>
<dbReference type="Pfam" id="PF00989">
    <property type="entry name" value="PAS"/>
    <property type="match status" value="1"/>
</dbReference>
<evidence type="ECO:0000259" key="3">
    <source>
        <dbReference type="PROSITE" id="PS50887"/>
    </source>
</evidence>
<dbReference type="CDD" id="cd00130">
    <property type="entry name" value="PAS"/>
    <property type="match status" value="1"/>
</dbReference>
<name>A0A2P8EQT2_9GAMM</name>
<dbReference type="PROSITE" id="PS50887">
    <property type="entry name" value="GGDEF"/>
    <property type="match status" value="1"/>
</dbReference>
<dbReference type="Proteomes" id="UP000242133">
    <property type="component" value="Unassembled WGS sequence"/>
</dbReference>
<dbReference type="PROSITE" id="PS50883">
    <property type="entry name" value="EAL"/>
    <property type="match status" value="1"/>
</dbReference>
<reference evidence="4 5" key="1">
    <citation type="submission" date="2018-03" db="EMBL/GenBank/DDBJ databases">
        <title>Genomic Encyclopedia of Archaeal and Bacterial Type Strains, Phase II (KMG-II): from individual species to whole genera.</title>
        <authorList>
            <person name="Goeker M."/>
        </authorList>
    </citation>
    <scope>NUCLEOTIDE SEQUENCE [LARGE SCALE GENOMIC DNA]</scope>
    <source>
        <strain evidence="4 5">DSM 17586</strain>
    </source>
</reference>
<dbReference type="SMART" id="SM00091">
    <property type="entry name" value="PAS"/>
    <property type="match status" value="1"/>
</dbReference>
<comment type="caution">
    <text evidence="4">The sequence shown here is derived from an EMBL/GenBank/DDBJ whole genome shotgun (WGS) entry which is preliminary data.</text>
</comment>
<dbReference type="PROSITE" id="PS50112">
    <property type="entry name" value="PAS"/>
    <property type="match status" value="1"/>
</dbReference>
<dbReference type="GO" id="GO:0071111">
    <property type="term" value="F:cyclic-guanylate-specific phosphodiesterase activity"/>
    <property type="evidence" value="ECO:0007669"/>
    <property type="project" value="InterPro"/>
</dbReference>
<dbReference type="SUPFAM" id="SSF141868">
    <property type="entry name" value="EAL domain-like"/>
    <property type="match status" value="1"/>
</dbReference>
<dbReference type="Pfam" id="PF00563">
    <property type="entry name" value="EAL"/>
    <property type="match status" value="1"/>
</dbReference>
<dbReference type="InterPro" id="IPR001633">
    <property type="entry name" value="EAL_dom"/>
</dbReference>
<feature type="domain" description="EAL" evidence="2">
    <location>
        <begin position="457"/>
        <end position="710"/>
    </location>
</feature>
<feature type="domain" description="PAS" evidence="1">
    <location>
        <begin position="183"/>
        <end position="233"/>
    </location>
</feature>
<dbReference type="PANTHER" id="PTHR33121">
    <property type="entry name" value="CYCLIC DI-GMP PHOSPHODIESTERASE PDEF"/>
    <property type="match status" value="1"/>
</dbReference>
<dbReference type="SUPFAM" id="SSF55073">
    <property type="entry name" value="Nucleotide cyclase"/>
    <property type="match status" value="1"/>
</dbReference>
<dbReference type="InterPro" id="IPR029787">
    <property type="entry name" value="Nucleotide_cyclase"/>
</dbReference>
<dbReference type="CDD" id="cd01948">
    <property type="entry name" value="EAL"/>
    <property type="match status" value="1"/>
</dbReference>
<sequence>MSGSSDQIIHALAQHSQTDSPRHTINLLFAHCDDLQTDQILSHLRAARYAPRGLNVSQLDDLQNALSTRSWDLLVIAWKPDYQQGLTPESAVERLHHLDRDLPVLLLLPGAELPDPTHWLGSGIRAVIPAANTELLLLLLGREFEALNTRRELLKAQMHLHQLTEHNQHLVQHSSLAICFVHNGLILYANDSFAHLFGYEQGTRLQDHSLRQLIQPQHHDDLDLMLHESLRNGTTIQRTLGAQRPDTTRFDSLFSMHPTEYRHQHCLSIEVVPDADCAEQVFRDINPISGLSNEHAFMHALETACQNAHRGGQDRSLLLLSLDHLDVIRSEVGADGVELILRTLAATLKEQISQAHLLGHLDNNCFAVLMHNANPDTAVEAGDRLCHAISRHSCQVRSTSIHTTVSIGVVMINDSTPSNQEVLQRALMTANSLHSGNRPGNGVSLYQAEKTLLSSIDTKMSRRLLNALKLNRFRLLFQPVVPLRLDTQTQYYEVLLRLISDSERALSPNAFIAQTIEPDVLIELDRWVIETALERLSEVFAAGRRVHLLLNLSGASLRNTDLLQWLADTLRQSQIPAEYLIFQISESDAAVNLMQARTFTHTLQQMNCKVCLKHFGSSPNSGHVRHELDTEFIKLDGSYIQDLENRNISVDTLQDMLQPLHQQHKLIIAPLVEKSRVIGDLYTAGIHLIQGYYLQQPREKMDYDFFNDGQ</sequence>
<evidence type="ECO:0000313" key="4">
    <source>
        <dbReference type="EMBL" id="PSL11805.1"/>
    </source>
</evidence>
<gene>
    <name evidence="4" type="ORF">CLV44_12223</name>
</gene>